<evidence type="ECO:0000256" key="7">
    <source>
        <dbReference type="ARBA" id="ARBA00022989"/>
    </source>
</evidence>
<dbReference type="GO" id="GO:0004984">
    <property type="term" value="F:olfactory receptor activity"/>
    <property type="evidence" value="ECO:0007669"/>
    <property type="project" value="InterPro"/>
</dbReference>
<sequence>MAAQRLHCRGKQTHFASPSGSTRFLEDETFYRMLDCWNTTNSHPMFAENDARHHQQTLQRQRRLLMQLIALTVVSVMCWIGITFVAQPVRNVPDPENENATITVEVPQLMVGAWYPWDARHGPAYMFSFGYQVYWLLVMLGQANMYDVLLANVVVHACGQLRHLKEILRPLMELSAAFSPASGIAPSNGKIFTTQAVFSAKHNLVMPDMMDLDYRNMFNNARGQANLIQGQLPPVSVNGDRPPSVEDVNPLPMTNTLTVAKNTDSMAVKEEVFVRSAIKYWVERHKQLVKFVSYISLAFGGELLLHMLNATVILTILAYQATKVSDFDVFACSTAGYVLYSMAQIYLFCIHGNELIEESSTVMEAAYSCQWYDGSEEVKTFVQIVCQQCQKNLVVSGARFFTVSLDLFASVLGAMVTYFMVLIQLN</sequence>
<evidence type="ECO:0000256" key="9">
    <source>
        <dbReference type="ARBA" id="ARBA00023170"/>
    </source>
</evidence>
<evidence type="ECO:0000256" key="13">
    <source>
        <dbReference type="RuleBase" id="RU351113"/>
    </source>
</evidence>
<dbReference type="OrthoDB" id="8175157at2759"/>
<dbReference type="KEGG" id="foc:113211469"/>
<keyword evidence="7 13" id="KW-1133">Transmembrane helix</keyword>
<dbReference type="CTD" id="40650"/>
<keyword evidence="6 13" id="KW-0552">Olfaction</keyword>
<dbReference type="GO" id="GO:0005886">
    <property type="term" value="C:plasma membrane"/>
    <property type="evidence" value="ECO:0007669"/>
    <property type="project" value="UniProtKB-SubCell"/>
</dbReference>
<evidence type="ECO:0000256" key="10">
    <source>
        <dbReference type="ARBA" id="ARBA00023180"/>
    </source>
</evidence>
<comment type="subcellular location">
    <subcellularLocation>
        <location evidence="1 13">Cell membrane</location>
        <topology evidence="1 13">Multi-pass membrane protein</topology>
    </subcellularLocation>
</comment>
<feature type="transmembrane region" description="Helical" evidence="13">
    <location>
        <begin position="133"/>
        <end position="155"/>
    </location>
</feature>
<evidence type="ECO:0000256" key="1">
    <source>
        <dbReference type="ARBA" id="ARBA00004651"/>
    </source>
</evidence>
<evidence type="ECO:0000256" key="12">
    <source>
        <dbReference type="ARBA" id="ARBA00038131"/>
    </source>
</evidence>
<dbReference type="Pfam" id="PF02949">
    <property type="entry name" value="7tm_6"/>
    <property type="match status" value="1"/>
</dbReference>
<evidence type="ECO:0000256" key="11">
    <source>
        <dbReference type="ARBA" id="ARBA00023224"/>
    </source>
</evidence>
<dbReference type="Proteomes" id="UP000504606">
    <property type="component" value="Unplaced"/>
</dbReference>
<evidence type="ECO:0000256" key="5">
    <source>
        <dbReference type="ARBA" id="ARBA00022692"/>
    </source>
</evidence>
<reference evidence="15" key="1">
    <citation type="submission" date="2025-08" db="UniProtKB">
        <authorList>
            <consortium name="RefSeq"/>
        </authorList>
    </citation>
    <scope>IDENTIFICATION</scope>
    <source>
        <tissue evidence="15">Whole organism</tissue>
    </source>
</reference>
<keyword evidence="2" id="KW-1003">Cell membrane</keyword>
<dbReference type="RefSeq" id="XP_052123992.1">
    <property type="nucleotide sequence ID" value="XM_052268032.1"/>
</dbReference>
<dbReference type="PANTHER" id="PTHR21137:SF9">
    <property type="entry name" value="ODORANT RECEPTOR CORECEPTOR"/>
    <property type="match status" value="1"/>
</dbReference>
<keyword evidence="3 13" id="KW-0716">Sensory transduction</keyword>
<dbReference type="InterPro" id="IPR004117">
    <property type="entry name" value="7tm6_olfct_rcpt"/>
</dbReference>
<evidence type="ECO:0000256" key="3">
    <source>
        <dbReference type="ARBA" id="ARBA00022606"/>
    </source>
</evidence>
<evidence type="ECO:0000256" key="4">
    <source>
        <dbReference type="ARBA" id="ARBA00022610"/>
    </source>
</evidence>
<accession>A0A9C6WPX6</accession>
<evidence type="ECO:0000313" key="15">
    <source>
        <dbReference type="RefSeq" id="XP_052123992.1"/>
    </source>
</evidence>
<evidence type="ECO:0000313" key="14">
    <source>
        <dbReference type="Proteomes" id="UP000504606"/>
    </source>
</evidence>
<feature type="transmembrane region" description="Helical" evidence="13">
    <location>
        <begin position="327"/>
        <end position="349"/>
    </location>
</feature>
<keyword evidence="5 13" id="KW-0812">Transmembrane</keyword>
<comment type="similarity">
    <text evidence="12">Belongs to the insect chemoreceptor superfamily. Heteromeric odorant receptor channel (TC 1.A.69) family. Orco subfamily.</text>
</comment>
<dbReference type="GeneID" id="113211469"/>
<organism evidence="14 15">
    <name type="scientific">Frankliniella occidentalis</name>
    <name type="common">Western flower thrips</name>
    <name type="synonym">Euthrips occidentalis</name>
    <dbReference type="NCBI Taxonomy" id="133901"/>
    <lineage>
        <taxon>Eukaryota</taxon>
        <taxon>Metazoa</taxon>
        <taxon>Ecdysozoa</taxon>
        <taxon>Arthropoda</taxon>
        <taxon>Hexapoda</taxon>
        <taxon>Insecta</taxon>
        <taxon>Pterygota</taxon>
        <taxon>Neoptera</taxon>
        <taxon>Paraneoptera</taxon>
        <taxon>Thysanoptera</taxon>
        <taxon>Terebrantia</taxon>
        <taxon>Thripoidea</taxon>
        <taxon>Thripidae</taxon>
        <taxon>Frankliniella</taxon>
    </lineage>
</organism>
<evidence type="ECO:0000256" key="2">
    <source>
        <dbReference type="ARBA" id="ARBA00022475"/>
    </source>
</evidence>
<feature type="transmembrane region" description="Helical" evidence="13">
    <location>
        <begin position="400"/>
        <end position="423"/>
    </location>
</feature>
<gene>
    <name evidence="15" type="primary">LOC113211469</name>
</gene>
<protein>
    <recommendedName>
        <fullName evidence="13">Odorant receptor</fullName>
    </recommendedName>
</protein>
<keyword evidence="8 13" id="KW-0472">Membrane</keyword>
<keyword evidence="14" id="KW-1185">Reference proteome</keyword>
<keyword evidence="9 13" id="KW-0675">Receptor</keyword>
<name>A0A9C6WPX6_FRAOC</name>
<feature type="transmembrane region" description="Helical" evidence="13">
    <location>
        <begin position="64"/>
        <end position="86"/>
    </location>
</feature>
<comment type="caution">
    <text evidence="13">Lacks conserved residue(s) required for the propagation of feature annotation.</text>
</comment>
<dbReference type="GO" id="GO:0005549">
    <property type="term" value="F:odorant binding"/>
    <property type="evidence" value="ECO:0007669"/>
    <property type="project" value="InterPro"/>
</dbReference>
<keyword evidence="10" id="KW-0325">Glycoprotein</keyword>
<proteinExistence type="inferred from homology"/>
<dbReference type="GO" id="GO:0007165">
    <property type="term" value="P:signal transduction"/>
    <property type="evidence" value="ECO:0007669"/>
    <property type="project" value="UniProtKB-KW"/>
</dbReference>
<feature type="transmembrane region" description="Helical" evidence="13">
    <location>
        <begin position="294"/>
        <end position="321"/>
    </location>
</feature>
<dbReference type="PANTHER" id="PTHR21137">
    <property type="entry name" value="ODORANT RECEPTOR"/>
    <property type="match status" value="1"/>
</dbReference>
<dbReference type="AlphaFoldDB" id="A0A9C6WPX6"/>
<keyword evidence="4" id="KW-0085">Behavior</keyword>
<keyword evidence="11 13" id="KW-0807">Transducer</keyword>
<evidence type="ECO:0000256" key="6">
    <source>
        <dbReference type="ARBA" id="ARBA00022725"/>
    </source>
</evidence>
<evidence type="ECO:0000256" key="8">
    <source>
        <dbReference type="ARBA" id="ARBA00023136"/>
    </source>
</evidence>